<protein>
    <recommendedName>
        <fullName evidence="8">ATP-dependent RNA helicase DeaD</fullName>
        <ecNumber evidence="8">3.6.4.13</ecNumber>
    </recommendedName>
    <alternativeName>
        <fullName evidence="8">Cold-shock DEAD box protein A</fullName>
    </alternativeName>
</protein>
<proteinExistence type="inferred from homology"/>
<dbReference type="EC" id="3.6.4.13" evidence="8"/>
<keyword evidence="4 8" id="KW-0347">Helicase</keyword>
<evidence type="ECO:0000256" key="4">
    <source>
        <dbReference type="ARBA" id="ARBA00022806"/>
    </source>
</evidence>
<evidence type="ECO:0000256" key="3">
    <source>
        <dbReference type="ARBA" id="ARBA00022801"/>
    </source>
</evidence>
<dbReference type="PROSITE" id="PS50943">
    <property type="entry name" value="HTH_CROC1"/>
    <property type="match status" value="1"/>
</dbReference>
<dbReference type="PANTHER" id="PTHR47963">
    <property type="entry name" value="DEAD-BOX ATP-DEPENDENT RNA HELICASE 47, MITOCHONDRIAL"/>
    <property type="match status" value="1"/>
</dbReference>
<comment type="caution">
    <text evidence="15">The sequence shown here is derived from an EMBL/GenBank/DDBJ whole genome shotgun (WGS) entry which is preliminary data.</text>
</comment>
<dbReference type="CDD" id="cd00268">
    <property type="entry name" value="DEADc"/>
    <property type="match status" value="1"/>
</dbReference>
<dbReference type="InterPro" id="IPR005580">
    <property type="entry name" value="DbpA/CsdA_RNA-bd_dom"/>
</dbReference>
<evidence type="ECO:0000313" key="15">
    <source>
        <dbReference type="EMBL" id="MEB4589702.1"/>
    </source>
</evidence>
<dbReference type="PROSITE" id="PS51192">
    <property type="entry name" value="HELICASE_ATP_BIND_1"/>
    <property type="match status" value="1"/>
</dbReference>
<gene>
    <name evidence="8" type="primary">deaD</name>
    <name evidence="8" type="synonym">csdA</name>
    <name evidence="15" type="ORF">VSS37_01795</name>
</gene>
<dbReference type="InterPro" id="IPR014001">
    <property type="entry name" value="Helicase_ATP-bd"/>
</dbReference>
<keyword evidence="16" id="KW-1185">Reference proteome</keyword>
<dbReference type="RefSeq" id="WP_324692899.1">
    <property type="nucleotide sequence ID" value="NZ_JAYMYJ010000014.1"/>
</dbReference>
<dbReference type="InterPro" id="IPR014014">
    <property type="entry name" value="RNA_helicase_DEAD_Q_motif"/>
</dbReference>
<name>A0ABU6CUE0_9GAMM</name>
<evidence type="ECO:0000259" key="12">
    <source>
        <dbReference type="PROSITE" id="PS51192"/>
    </source>
</evidence>
<dbReference type="PROSITE" id="PS51194">
    <property type="entry name" value="HELICASE_CTER"/>
    <property type="match status" value="1"/>
</dbReference>
<keyword evidence="3 8" id="KW-0378">Hydrolase</keyword>
<feature type="compositionally biased region" description="Basic residues" evidence="10">
    <location>
        <begin position="637"/>
        <end position="654"/>
    </location>
</feature>
<evidence type="ECO:0000313" key="16">
    <source>
        <dbReference type="Proteomes" id="UP001308005"/>
    </source>
</evidence>
<evidence type="ECO:0000256" key="8">
    <source>
        <dbReference type="HAMAP-Rule" id="MF_00964"/>
    </source>
</evidence>
<dbReference type="Pfam" id="PF00270">
    <property type="entry name" value="DEAD"/>
    <property type="match status" value="1"/>
</dbReference>
<keyword evidence="5 8" id="KW-0067">ATP-binding</keyword>
<sequence length="654" mass="72516">MSAETPTLPAFTELGLAAPVLQAVQELGYETPSAIQAATIPYLLEGRDVLGQAQTGTGKTAAFALPLLSRLDLSKTGPQVLILAPTRELAIQVAEACQQYASHLPDFHVMPIYGGQDYRTQFRQLERGVHVVVGTPGRVMDHLRRETLKLDNLQALVLDEADEMLRMGFIEDIEWIMEQTPATRQIALFSATMPPAIHRIAQSYLNNPAEVKIQLKTTTAETIRQRYWLVSGLHKLDALTRILEAEPFDACIIFVRTKTETVELAEKLQARGYGAVALNGDIPQNVRERTVEQLKNGKIDILIATDVAARGLDVERITHVINYDIPTDTESYVHRIGRTGRAGRNGDAILFVSPRERHLLRAIERATRKPIELMELPSTETINNLRIAQFKQRITDTLEAEEGQDLYLQLISDYEREHNVPALEVAAALARLLQGDEPMLLTEKAKHPAYNPAEADARKKGKKKSNSSNSVFSSEEDTIEMERYRLAVGRVHGVKPGNIVGAIANEAGLDSRYIGHIDIQHDYSLVDLPAGMPKEILHDLKNTWVAGQKLNITPTDEAAADYSPNRGGGGKHKERDQGERRPRGDAPASHHRDTGRGERPDRRPSSGKPGADKPRFGGDKPKFGKDKPRFGGDKPTVGKKKSPNKDKGKPKRFQ</sequence>
<dbReference type="InterPro" id="IPR027417">
    <property type="entry name" value="P-loop_NTPase"/>
</dbReference>
<feature type="domain" description="DEAD-box RNA helicase Q" evidence="14">
    <location>
        <begin position="9"/>
        <end position="37"/>
    </location>
</feature>
<dbReference type="InterPro" id="IPR001650">
    <property type="entry name" value="Helicase_C-like"/>
</dbReference>
<evidence type="ECO:0000259" key="14">
    <source>
        <dbReference type="PROSITE" id="PS51195"/>
    </source>
</evidence>
<feature type="region of interest" description="Disordered" evidence="10">
    <location>
        <begin position="444"/>
        <end position="476"/>
    </location>
</feature>
<dbReference type="InterPro" id="IPR057325">
    <property type="entry name" value="DeaD_dimer"/>
</dbReference>
<evidence type="ECO:0000259" key="13">
    <source>
        <dbReference type="PROSITE" id="PS51194"/>
    </source>
</evidence>
<dbReference type="EMBL" id="JAYMYJ010000014">
    <property type="protein sequence ID" value="MEB4589702.1"/>
    <property type="molecule type" value="Genomic_DNA"/>
</dbReference>
<dbReference type="InterPro" id="IPR012677">
    <property type="entry name" value="Nucleotide-bd_a/b_plait_sf"/>
</dbReference>
<dbReference type="GO" id="GO:0004386">
    <property type="term" value="F:helicase activity"/>
    <property type="evidence" value="ECO:0007669"/>
    <property type="project" value="UniProtKB-KW"/>
</dbReference>
<dbReference type="Gene3D" id="3.40.50.300">
    <property type="entry name" value="P-loop containing nucleotide triphosphate hydrolases"/>
    <property type="match status" value="2"/>
</dbReference>
<feature type="region of interest" description="Disordered" evidence="10">
    <location>
        <begin position="555"/>
        <end position="654"/>
    </location>
</feature>
<dbReference type="InterPro" id="IPR001387">
    <property type="entry name" value="Cro/C1-type_HTH"/>
</dbReference>
<comment type="subcellular location">
    <subcellularLocation>
        <location evidence="8">Cytoplasm</location>
    </subcellularLocation>
</comment>
<evidence type="ECO:0000256" key="9">
    <source>
        <dbReference type="PROSITE-ProRule" id="PRU00552"/>
    </source>
</evidence>
<reference evidence="15 16" key="2">
    <citation type="submission" date="2024-01" db="EMBL/GenBank/DDBJ databases">
        <authorList>
            <person name="Xie X."/>
        </authorList>
    </citation>
    <scope>NUCLEOTIDE SEQUENCE [LARGE SCALE GENOMIC DNA]</scope>
    <source>
        <strain evidence="15">SCUT-1</strain>
    </source>
</reference>
<reference evidence="16" key="1">
    <citation type="submission" date="2023-07" db="EMBL/GenBank/DDBJ databases">
        <title>The carbon used by Thiothrix.</title>
        <authorList>
            <person name="Chen L."/>
        </authorList>
    </citation>
    <scope>NUCLEOTIDE SEQUENCE [LARGE SCALE GENOMIC DNA]</scope>
</reference>
<evidence type="ECO:0000256" key="6">
    <source>
        <dbReference type="ARBA" id="ARBA00022884"/>
    </source>
</evidence>
<dbReference type="Gene3D" id="3.30.70.330">
    <property type="match status" value="1"/>
</dbReference>
<keyword evidence="2 8" id="KW-0547">Nucleotide-binding</keyword>
<dbReference type="InterPro" id="IPR028618">
    <property type="entry name" value="DEAD_helicase_DeaD"/>
</dbReference>
<dbReference type="PROSITE" id="PS00039">
    <property type="entry name" value="DEAD_ATP_HELICASE"/>
    <property type="match status" value="1"/>
</dbReference>
<dbReference type="HAMAP" id="MF_00964">
    <property type="entry name" value="DEAD_helicase_DeaD"/>
    <property type="match status" value="1"/>
</dbReference>
<feature type="short sequence motif" description="Q motif" evidence="9">
    <location>
        <begin position="9"/>
        <end position="37"/>
    </location>
</feature>
<comment type="similarity">
    <text evidence="8">Belongs to the DEAD box helicase family. DeaD/CsdA subfamily.</text>
</comment>
<dbReference type="InterPro" id="IPR044742">
    <property type="entry name" value="DEAD/DEAH_RhlB"/>
</dbReference>
<evidence type="ECO:0000259" key="11">
    <source>
        <dbReference type="PROSITE" id="PS50943"/>
    </source>
</evidence>
<dbReference type="PROSITE" id="PS51195">
    <property type="entry name" value="Q_MOTIF"/>
    <property type="match status" value="1"/>
</dbReference>
<evidence type="ECO:0000256" key="5">
    <source>
        <dbReference type="ARBA" id="ARBA00022840"/>
    </source>
</evidence>
<dbReference type="InterPro" id="IPR011545">
    <property type="entry name" value="DEAD/DEAH_box_helicase_dom"/>
</dbReference>
<feature type="domain" description="Helicase C-terminal" evidence="13">
    <location>
        <begin position="235"/>
        <end position="382"/>
    </location>
</feature>
<dbReference type="Pfam" id="PF00271">
    <property type="entry name" value="Helicase_C"/>
    <property type="match status" value="1"/>
</dbReference>
<dbReference type="SUPFAM" id="SSF52540">
    <property type="entry name" value="P-loop containing nucleoside triphosphate hydrolases"/>
    <property type="match status" value="1"/>
</dbReference>
<comment type="catalytic activity">
    <reaction evidence="8">
        <text>ATP + H2O = ADP + phosphate + H(+)</text>
        <dbReference type="Rhea" id="RHEA:13065"/>
        <dbReference type="ChEBI" id="CHEBI:15377"/>
        <dbReference type="ChEBI" id="CHEBI:15378"/>
        <dbReference type="ChEBI" id="CHEBI:30616"/>
        <dbReference type="ChEBI" id="CHEBI:43474"/>
        <dbReference type="ChEBI" id="CHEBI:456216"/>
        <dbReference type="EC" id="3.6.4.13"/>
    </reaction>
</comment>
<dbReference type="InterPro" id="IPR050547">
    <property type="entry name" value="DEAD_box_RNA_helicases"/>
</dbReference>
<evidence type="ECO:0000256" key="7">
    <source>
        <dbReference type="ARBA" id="ARBA00023016"/>
    </source>
</evidence>
<dbReference type="CDD" id="cd18787">
    <property type="entry name" value="SF2_C_DEAD"/>
    <property type="match status" value="1"/>
</dbReference>
<feature type="compositionally biased region" description="Basic and acidic residues" evidence="10">
    <location>
        <begin position="571"/>
        <end position="632"/>
    </location>
</feature>
<accession>A0ABU6CUE0</accession>
<evidence type="ECO:0000256" key="2">
    <source>
        <dbReference type="ARBA" id="ARBA00022741"/>
    </source>
</evidence>
<comment type="function">
    <text evidence="8">DEAD-box RNA helicase involved in various cellular processes at low temperature, including ribosome biogenesis, mRNA degradation and translation initiation.</text>
</comment>
<dbReference type="PANTHER" id="PTHR47963:SF8">
    <property type="entry name" value="ATP-DEPENDENT RNA HELICASE DEAD"/>
    <property type="match status" value="1"/>
</dbReference>
<dbReference type="Pfam" id="PF25399">
    <property type="entry name" value="DeaD_dimer"/>
    <property type="match status" value="1"/>
</dbReference>
<keyword evidence="1 8" id="KW-0963">Cytoplasm</keyword>
<dbReference type="SMART" id="SM00490">
    <property type="entry name" value="HELICc"/>
    <property type="match status" value="1"/>
</dbReference>
<feature type="domain" description="Helicase ATP-binding" evidence="12">
    <location>
        <begin position="40"/>
        <end position="211"/>
    </location>
</feature>
<dbReference type="InterPro" id="IPR000629">
    <property type="entry name" value="RNA-helicase_DEAD-box_CS"/>
</dbReference>
<dbReference type="SMART" id="SM00487">
    <property type="entry name" value="DEXDc"/>
    <property type="match status" value="1"/>
</dbReference>
<evidence type="ECO:0000256" key="10">
    <source>
        <dbReference type="SAM" id="MobiDB-lite"/>
    </source>
</evidence>
<dbReference type="Proteomes" id="UP001308005">
    <property type="component" value="Unassembled WGS sequence"/>
</dbReference>
<keyword evidence="6 8" id="KW-0694">RNA-binding</keyword>
<feature type="domain" description="HTH cro/C1-type" evidence="11">
    <location>
        <begin position="409"/>
        <end position="440"/>
    </location>
</feature>
<keyword evidence="7 8" id="KW-0346">Stress response</keyword>
<dbReference type="CDD" id="cd12499">
    <property type="entry name" value="RRM_EcCsdA_like"/>
    <property type="match status" value="1"/>
</dbReference>
<organism evidence="15 16">
    <name type="scientific">Candidatus Thiothrix phosphatis</name>
    <dbReference type="NCBI Taxonomy" id="3112415"/>
    <lineage>
        <taxon>Bacteria</taxon>
        <taxon>Pseudomonadati</taxon>
        <taxon>Pseudomonadota</taxon>
        <taxon>Gammaproteobacteria</taxon>
        <taxon>Thiotrichales</taxon>
        <taxon>Thiotrichaceae</taxon>
        <taxon>Thiothrix</taxon>
    </lineage>
</organism>
<dbReference type="Pfam" id="PF03880">
    <property type="entry name" value="DbpA"/>
    <property type="match status" value="1"/>
</dbReference>
<dbReference type="InterPro" id="IPR034415">
    <property type="entry name" value="CsdA_RRM"/>
</dbReference>
<evidence type="ECO:0000256" key="1">
    <source>
        <dbReference type="ARBA" id="ARBA00022490"/>
    </source>
</evidence>